<dbReference type="AlphaFoldDB" id="A0A674J465"/>
<dbReference type="SUPFAM" id="SSF56672">
    <property type="entry name" value="DNA/RNA polymerases"/>
    <property type="match status" value="1"/>
</dbReference>
<evidence type="ECO:0000313" key="7">
    <source>
        <dbReference type="Ensembl" id="ENSTMTP00000016035.1"/>
    </source>
</evidence>
<accession>A0A674J465</accession>
<feature type="domain" description="Reverse transcriptase" evidence="6">
    <location>
        <begin position="180"/>
        <end position="379"/>
    </location>
</feature>
<sequence>MRVGDSDIDFLIDSGAARTAVNQPLQLPVADSLTVVGATGKGTKCPVYAPAECALGNRTLSHKLVYLPDCPTPLLGRDLLCRLGATLHFAQDEITLTLPPENAWIMTLATEPSAMQAPEWSQWEKQVFPLVWASGVPGKANRQTPVHIQLLPGKSPVRIKQYPIKREAREGLQETIDWFLECGVLRECQSAWNTPILPVRKPNGTYRLVQDLRAVNERVKTLHPLVPNPYTLLASIGGQYTHFSVLDLKDAFFTIPVDTQSQEIFSFEWEDNRRVKKQLCWTVLAQGFKNSPTLFGQALARDLEEWDNEDRVLLLQYVDDLLIAAVGLIPCLKATVSLLNFVGLRGYRVAQSKSLDCGLNPCMNALRERIMTPFTGPQKRTGHLKS</sequence>
<dbReference type="PANTHER" id="PTHR33064:SF36">
    <property type="entry name" value="CCHC-TYPE DOMAIN-CONTAINING PROTEIN"/>
    <property type="match status" value="1"/>
</dbReference>
<protein>
    <recommendedName>
        <fullName evidence="2">ribonuclease H</fullName>
        <ecNumber evidence="2">3.1.26.4</ecNumber>
    </recommendedName>
</protein>
<dbReference type="InParanoid" id="A0A674J465"/>
<reference evidence="7" key="2">
    <citation type="submission" date="2025-09" db="UniProtKB">
        <authorList>
            <consortium name="Ensembl"/>
        </authorList>
    </citation>
    <scope>IDENTIFICATION</scope>
</reference>
<comment type="similarity">
    <text evidence="1">Belongs to the beta type-B retroviral polymerase family. HERV class-II K(HML-2) pol subfamily.</text>
</comment>
<dbReference type="Pfam" id="PF00078">
    <property type="entry name" value="RVT_1"/>
    <property type="match status" value="1"/>
</dbReference>
<dbReference type="InterPro" id="IPR043502">
    <property type="entry name" value="DNA/RNA_pol_sf"/>
</dbReference>
<dbReference type="PROSITE" id="PS50878">
    <property type="entry name" value="RT_POL"/>
    <property type="match status" value="1"/>
</dbReference>
<dbReference type="GO" id="GO:0004190">
    <property type="term" value="F:aspartic-type endopeptidase activity"/>
    <property type="evidence" value="ECO:0007669"/>
    <property type="project" value="InterPro"/>
</dbReference>
<feature type="transmembrane region" description="Helical" evidence="4">
    <location>
        <begin position="321"/>
        <end position="344"/>
    </location>
</feature>
<dbReference type="Gene3D" id="3.30.70.270">
    <property type="match status" value="1"/>
</dbReference>
<evidence type="ECO:0000259" key="5">
    <source>
        <dbReference type="PROSITE" id="PS50175"/>
    </source>
</evidence>
<dbReference type="InterPro" id="IPR001995">
    <property type="entry name" value="Peptidase_A2_cat"/>
</dbReference>
<dbReference type="InterPro" id="IPR000477">
    <property type="entry name" value="RT_dom"/>
</dbReference>
<reference evidence="7" key="1">
    <citation type="submission" date="2025-08" db="UniProtKB">
        <authorList>
            <consortium name="Ensembl"/>
        </authorList>
    </citation>
    <scope>IDENTIFICATION</scope>
</reference>
<feature type="domain" description="Peptidase A2" evidence="5">
    <location>
        <begin position="8"/>
        <end position="79"/>
    </location>
</feature>
<keyword evidence="4" id="KW-0812">Transmembrane</keyword>
<keyword evidence="8" id="KW-1185">Reference proteome</keyword>
<evidence type="ECO:0000256" key="2">
    <source>
        <dbReference type="ARBA" id="ARBA00012180"/>
    </source>
</evidence>
<evidence type="ECO:0000259" key="6">
    <source>
        <dbReference type="PROSITE" id="PS50878"/>
    </source>
</evidence>
<dbReference type="GO" id="GO:0006508">
    <property type="term" value="P:proteolysis"/>
    <property type="evidence" value="ECO:0007669"/>
    <property type="project" value="InterPro"/>
</dbReference>
<dbReference type="Pfam" id="PF00077">
    <property type="entry name" value="RVP"/>
    <property type="match status" value="1"/>
</dbReference>
<dbReference type="PANTHER" id="PTHR33064">
    <property type="entry name" value="POL PROTEIN"/>
    <property type="match status" value="1"/>
</dbReference>
<dbReference type="SUPFAM" id="SSF50630">
    <property type="entry name" value="Acid proteases"/>
    <property type="match status" value="1"/>
</dbReference>
<organism evidence="7 8">
    <name type="scientific">Terrapene triunguis</name>
    <name type="common">Three-toed box turtle</name>
    <dbReference type="NCBI Taxonomy" id="2587831"/>
    <lineage>
        <taxon>Eukaryota</taxon>
        <taxon>Metazoa</taxon>
        <taxon>Chordata</taxon>
        <taxon>Craniata</taxon>
        <taxon>Vertebrata</taxon>
        <taxon>Euteleostomi</taxon>
        <taxon>Archelosauria</taxon>
        <taxon>Testudinata</taxon>
        <taxon>Testudines</taxon>
        <taxon>Cryptodira</taxon>
        <taxon>Durocryptodira</taxon>
        <taxon>Testudinoidea</taxon>
        <taxon>Emydidae</taxon>
        <taxon>Terrapene</taxon>
    </lineage>
</organism>
<dbReference type="Ensembl" id="ENSTMTT00000016602.1">
    <property type="protein sequence ID" value="ENSTMTP00000016035.1"/>
    <property type="gene ID" value="ENSTMTG00000011714.1"/>
</dbReference>
<keyword evidence="4" id="KW-0472">Membrane</keyword>
<dbReference type="InterPro" id="IPR043128">
    <property type="entry name" value="Rev_trsase/Diguanyl_cyclase"/>
</dbReference>
<dbReference type="PROSITE" id="PS50175">
    <property type="entry name" value="ASP_PROT_RETROV"/>
    <property type="match status" value="1"/>
</dbReference>
<dbReference type="Gene3D" id="3.10.10.10">
    <property type="entry name" value="HIV Type 1 Reverse Transcriptase, subunit A, domain 1"/>
    <property type="match status" value="1"/>
</dbReference>
<dbReference type="Gene3D" id="2.40.70.10">
    <property type="entry name" value="Acid Proteases"/>
    <property type="match status" value="1"/>
</dbReference>
<keyword evidence="4" id="KW-1133">Transmembrane helix</keyword>
<dbReference type="EC" id="3.1.26.4" evidence="2"/>
<evidence type="ECO:0000256" key="3">
    <source>
        <dbReference type="ARBA" id="ARBA00022801"/>
    </source>
</evidence>
<evidence type="ECO:0000256" key="1">
    <source>
        <dbReference type="ARBA" id="ARBA00010879"/>
    </source>
</evidence>
<dbReference type="GeneTree" id="ENSGT00940000163417"/>
<evidence type="ECO:0000256" key="4">
    <source>
        <dbReference type="SAM" id="Phobius"/>
    </source>
</evidence>
<dbReference type="InterPro" id="IPR018061">
    <property type="entry name" value="Retropepsins"/>
</dbReference>
<keyword evidence="3" id="KW-0378">Hydrolase</keyword>
<name>A0A674J465_9SAUR</name>
<proteinExistence type="inferred from homology"/>
<dbReference type="Proteomes" id="UP000472274">
    <property type="component" value="Unplaced"/>
</dbReference>
<evidence type="ECO:0000313" key="8">
    <source>
        <dbReference type="Proteomes" id="UP000472274"/>
    </source>
</evidence>
<dbReference type="GO" id="GO:0004523">
    <property type="term" value="F:RNA-DNA hybrid ribonuclease activity"/>
    <property type="evidence" value="ECO:0007669"/>
    <property type="project" value="UniProtKB-EC"/>
</dbReference>
<dbReference type="InterPro" id="IPR051320">
    <property type="entry name" value="Viral_Replic_Matur_Polypro"/>
</dbReference>
<dbReference type="InterPro" id="IPR021109">
    <property type="entry name" value="Peptidase_aspartic_dom_sf"/>
</dbReference>